<dbReference type="InterPro" id="IPR006311">
    <property type="entry name" value="TAT_signal"/>
</dbReference>
<feature type="region of interest" description="Disordered" evidence="1">
    <location>
        <begin position="160"/>
        <end position="226"/>
    </location>
</feature>
<dbReference type="Proteomes" id="UP001501638">
    <property type="component" value="Unassembled WGS sequence"/>
</dbReference>
<evidence type="ECO:0000313" key="4">
    <source>
        <dbReference type="Proteomes" id="UP001501638"/>
    </source>
</evidence>
<evidence type="ECO:0000256" key="1">
    <source>
        <dbReference type="SAM" id="MobiDB-lite"/>
    </source>
</evidence>
<evidence type="ECO:0000256" key="2">
    <source>
        <dbReference type="SAM" id="SignalP"/>
    </source>
</evidence>
<evidence type="ECO:0000313" key="3">
    <source>
        <dbReference type="EMBL" id="GAA2427243.1"/>
    </source>
</evidence>
<dbReference type="RefSeq" id="WP_344320563.1">
    <property type="nucleotide sequence ID" value="NZ_BAAASZ010000006.1"/>
</dbReference>
<dbReference type="PROSITE" id="PS51257">
    <property type="entry name" value="PROKAR_LIPOPROTEIN"/>
    <property type="match status" value="1"/>
</dbReference>
<dbReference type="PROSITE" id="PS51318">
    <property type="entry name" value="TAT"/>
    <property type="match status" value="1"/>
</dbReference>
<keyword evidence="4" id="KW-1185">Reference proteome</keyword>
<feature type="compositionally biased region" description="Low complexity" evidence="1">
    <location>
        <begin position="183"/>
        <end position="194"/>
    </location>
</feature>
<dbReference type="EMBL" id="BAAASZ010000006">
    <property type="protein sequence ID" value="GAA2427243.1"/>
    <property type="molecule type" value="Genomic_DNA"/>
</dbReference>
<name>A0ABN3JDH7_9ACTN</name>
<feature type="chain" id="PRO_5046101520" evidence="2">
    <location>
        <begin position="27"/>
        <end position="226"/>
    </location>
</feature>
<reference evidence="3 4" key="1">
    <citation type="journal article" date="2019" name="Int. J. Syst. Evol. Microbiol.">
        <title>The Global Catalogue of Microorganisms (GCM) 10K type strain sequencing project: providing services to taxonomists for standard genome sequencing and annotation.</title>
        <authorList>
            <consortium name="The Broad Institute Genomics Platform"/>
            <consortium name="The Broad Institute Genome Sequencing Center for Infectious Disease"/>
            <person name="Wu L."/>
            <person name="Ma J."/>
        </authorList>
    </citation>
    <scope>NUCLEOTIDE SEQUENCE [LARGE SCALE GENOMIC DNA]</scope>
    <source>
        <strain evidence="3 4">JCM 6305</strain>
    </source>
</reference>
<comment type="caution">
    <text evidence="3">The sequence shown here is derived from an EMBL/GenBank/DDBJ whole genome shotgun (WGS) entry which is preliminary data.</text>
</comment>
<keyword evidence="2" id="KW-0732">Signal</keyword>
<protein>
    <submittedName>
        <fullName evidence="3">Lipoprotein</fullName>
    </submittedName>
</protein>
<proteinExistence type="predicted"/>
<feature type="compositionally biased region" description="Low complexity" evidence="1">
    <location>
        <begin position="208"/>
        <end position="226"/>
    </location>
</feature>
<accession>A0ABN3JDH7</accession>
<gene>
    <name evidence="3" type="ORF">GCM10010405_07290</name>
</gene>
<sequence>MSSSLRRGALAASTLALSIAALTACGAGPDAQSLNIQSDNASTAVGDIEIQNVNIITAEDEPGPASISARIFNNGTKDEKLESITIAGSGETVELSPAEGQDLTIPAGDSLALGGEGNASALIPDTERAGISDGNAQPIVFELSSTGRVEMRVTVVPETHAWEGYGPSGTPTQEARNPEADASESASPDASASATENAEPDATVSPDATEAPEGGTETTAPATEDH</sequence>
<feature type="signal peptide" evidence="2">
    <location>
        <begin position="1"/>
        <end position="26"/>
    </location>
</feature>
<keyword evidence="3" id="KW-0449">Lipoprotein</keyword>
<organism evidence="3 4">
    <name type="scientific">Streptomyces macrosporus</name>
    <dbReference type="NCBI Taxonomy" id="44032"/>
    <lineage>
        <taxon>Bacteria</taxon>
        <taxon>Bacillati</taxon>
        <taxon>Actinomycetota</taxon>
        <taxon>Actinomycetes</taxon>
        <taxon>Kitasatosporales</taxon>
        <taxon>Streptomycetaceae</taxon>
        <taxon>Streptomyces</taxon>
    </lineage>
</organism>